<dbReference type="GO" id="GO:0006302">
    <property type="term" value="P:double-strand break repair"/>
    <property type="evidence" value="ECO:0007669"/>
    <property type="project" value="TreeGrafter"/>
</dbReference>
<comment type="caution">
    <text evidence="2">The sequence shown here is derived from an EMBL/GenBank/DDBJ whole genome shotgun (WGS) entry which is preliminary data.</text>
</comment>
<dbReference type="SUPFAM" id="SSF52113">
    <property type="entry name" value="BRCT domain"/>
    <property type="match status" value="3"/>
</dbReference>
<dbReference type="CDD" id="cd17731">
    <property type="entry name" value="BRCT_TopBP1_rpt2_like"/>
    <property type="match status" value="1"/>
</dbReference>
<dbReference type="CDD" id="cd18436">
    <property type="entry name" value="BRCT_BRC1_like_rpt2"/>
    <property type="match status" value="1"/>
</dbReference>
<sequence length="515" mass="59368">MSKDDFELKLGRHINDKKTVRLFQDIIYAIDQSLAESVQVTLKNILINNGGIPAYSEHHKSDKPNLYISQTHVDPDVPVSVTPLWVEKAISNGFVHNTKYYAPDQNQFLSGQVFILLDLPIDNHAIYEHIELYGGQYRDELTQDITCLICIDPRGSHYNECVDRNIPIVLPQWLDDCFRCHCLLDYNMYRFPSPSIYYHQKPLPATLYPHPTDTTALSNFLPPHDKIAASLSDQVIYFGQDIMADECKQAMIPFMIDRVQAAGGRFISGYNRHLVTIVILKYRSSSEYKQAIKDKKIIASFWWLSNTLMRGYYCSPLDSLLDYPVPKVGISDMKNCVMCVTGFKGVARVFINTLIVAAGARYSPELNSDTTHLICGGGLGRKYQQLTRYPHVVLVNHLWLEECYAQWRRINHLSDRRYTYIPKENYRLANTVGKTPLLPHIVDLWKHYTCDMVPQIVYEEYQDTKGFINEKKPRQAAIRALSVLNDILIPDVNAYEKEIRLMQQQNRHKQASNLK</sequence>
<dbReference type="InterPro" id="IPR001357">
    <property type="entry name" value="BRCT_dom"/>
</dbReference>
<dbReference type="PROSITE" id="PS50172">
    <property type="entry name" value="BRCT"/>
    <property type="match status" value="2"/>
</dbReference>
<dbReference type="STRING" id="101091.A0A1C7N5V2"/>
<dbReference type="AlphaFoldDB" id="A0A1C7N5V2"/>
<dbReference type="InterPro" id="IPR059215">
    <property type="entry name" value="BRCT2_TopBP1-like"/>
</dbReference>
<dbReference type="Pfam" id="PF12738">
    <property type="entry name" value="PTCB-BRCT"/>
    <property type="match status" value="1"/>
</dbReference>
<dbReference type="SMART" id="SM00292">
    <property type="entry name" value="BRCT"/>
    <property type="match status" value="3"/>
</dbReference>
<dbReference type="Pfam" id="PF00533">
    <property type="entry name" value="BRCT"/>
    <property type="match status" value="1"/>
</dbReference>
<keyword evidence="3" id="KW-1185">Reference proteome</keyword>
<evidence type="ECO:0000313" key="3">
    <source>
        <dbReference type="Proteomes" id="UP000093000"/>
    </source>
</evidence>
<dbReference type="GO" id="GO:1990683">
    <property type="term" value="P:DNA double-strand break attachment to nuclear envelope"/>
    <property type="evidence" value="ECO:0007669"/>
    <property type="project" value="TreeGrafter"/>
</dbReference>
<dbReference type="InterPro" id="IPR053036">
    <property type="entry name" value="CellCycle_DNARepair_Reg"/>
</dbReference>
<dbReference type="PANTHER" id="PTHR47667">
    <property type="entry name" value="REGULATOR OF TY1 TRANSPOSITION PROTEIN 107"/>
    <property type="match status" value="1"/>
</dbReference>
<dbReference type="Proteomes" id="UP000093000">
    <property type="component" value="Unassembled WGS sequence"/>
</dbReference>
<dbReference type="GO" id="GO:0005634">
    <property type="term" value="C:nucleus"/>
    <property type="evidence" value="ECO:0007669"/>
    <property type="project" value="TreeGrafter"/>
</dbReference>
<dbReference type="Gene3D" id="3.40.50.10190">
    <property type="entry name" value="BRCT domain"/>
    <property type="match status" value="2"/>
</dbReference>
<dbReference type="InterPro" id="IPR036420">
    <property type="entry name" value="BRCT_dom_sf"/>
</dbReference>
<name>A0A1C7N5V2_9FUNG</name>
<dbReference type="GO" id="GO:0035361">
    <property type="term" value="C:Cul8-RING ubiquitin ligase complex"/>
    <property type="evidence" value="ECO:0007669"/>
    <property type="project" value="TreeGrafter"/>
</dbReference>
<accession>A0A1C7N5V2</accession>
<dbReference type="PANTHER" id="PTHR47667:SF1">
    <property type="entry name" value="REGULATOR OF TY1 TRANSPOSITION PROTEIN 107"/>
    <property type="match status" value="1"/>
</dbReference>
<proteinExistence type="predicted"/>
<protein>
    <submittedName>
        <fullName evidence="2">BRCT-containing protein 1</fullName>
    </submittedName>
</protein>
<evidence type="ECO:0000313" key="2">
    <source>
        <dbReference type="EMBL" id="OBZ84470.1"/>
    </source>
</evidence>
<dbReference type="EMBL" id="LUGH01000506">
    <property type="protein sequence ID" value="OBZ84470.1"/>
    <property type="molecule type" value="Genomic_DNA"/>
</dbReference>
<reference evidence="2 3" key="1">
    <citation type="submission" date="2016-03" db="EMBL/GenBank/DDBJ databases">
        <title>Choanephora cucurbitarum.</title>
        <authorList>
            <person name="Min B."/>
            <person name="Park H."/>
            <person name="Park J.-H."/>
            <person name="Shin H.-D."/>
            <person name="Choi I.-G."/>
        </authorList>
    </citation>
    <scope>NUCLEOTIDE SEQUENCE [LARGE SCALE GENOMIC DNA]</scope>
    <source>
        <strain evidence="2 3">KUS-F28377</strain>
    </source>
</reference>
<feature type="domain" description="BRCT" evidence="1">
    <location>
        <begin position="104"/>
        <end position="191"/>
    </location>
</feature>
<dbReference type="OrthoDB" id="342264at2759"/>
<gene>
    <name evidence="2" type="primary">brc1</name>
    <name evidence="2" type="ORF">A0J61_07480</name>
</gene>
<evidence type="ECO:0000259" key="1">
    <source>
        <dbReference type="PROSITE" id="PS50172"/>
    </source>
</evidence>
<feature type="domain" description="BRCT" evidence="1">
    <location>
        <begin position="333"/>
        <end position="411"/>
    </location>
</feature>
<dbReference type="InParanoid" id="A0A1C7N5V2"/>
<organism evidence="2 3">
    <name type="scientific">Choanephora cucurbitarum</name>
    <dbReference type="NCBI Taxonomy" id="101091"/>
    <lineage>
        <taxon>Eukaryota</taxon>
        <taxon>Fungi</taxon>
        <taxon>Fungi incertae sedis</taxon>
        <taxon>Mucoromycota</taxon>
        <taxon>Mucoromycotina</taxon>
        <taxon>Mucoromycetes</taxon>
        <taxon>Mucorales</taxon>
        <taxon>Mucorineae</taxon>
        <taxon>Choanephoraceae</taxon>
        <taxon>Choanephoroideae</taxon>
        <taxon>Choanephora</taxon>
    </lineage>
</organism>